<accession>A0A7S7YEF1</accession>
<dbReference type="EMBL" id="MW018138">
    <property type="protein sequence ID" value="QPB44261.1"/>
    <property type="molecule type" value="Genomic_DNA"/>
</dbReference>
<evidence type="ECO:0000313" key="1">
    <source>
        <dbReference type="EMBL" id="QPB44261.1"/>
    </source>
</evidence>
<reference evidence="1 2" key="1">
    <citation type="submission" date="2020-09" db="EMBL/GenBank/DDBJ databases">
        <authorList>
            <person name="Zhang R."/>
            <person name="Garcia K."/>
            <person name="Ogata H."/>
        </authorList>
    </citation>
    <scope>NUCLEOTIDE SEQUENCE [LARGE SCALE GENOMIC DNA]</scope>
    <source>
        <strain evidence="2">stheno</strain>
    </source>
</reference>
<protein>
    <submittedName>
        <fullName evidence="1">Uncharacterized protein</fullName>
    </submittedName>
</protein>
<evidence type="ECO:0000313" key="2">
    <source>
        <dbReference type="Proteomes" id="UP001162098"/>
    </source>
</evidence>
<sequence length="132" mass="14973">MSSYAELGNGRIEIKFGISFVQVTFDHDEVDDEDDRWDYDVHGARDVKWGRLTADDKACLEERAMSLIESGFGDLNPVFRDYTGSSVTLECDETDDVDDRGSGIEYLSFDKGLPFAPPDFKDDIEPRAWIMC</sequence>
<keyword evidence="2" id="KW-1185">Reference proteome</keyword>
<name>A0A7S7YEF1_9VIRU</name>
<dbReference type="Proteomes" id="UP001162098">
    <property type="component" value="Segment"/>
</dbReference>
<proteinExistence type="predicted"/>
<dbReference type="KEGG" id="vg:80543457"/>
<organism evidence="1 2">
    <name type="scientific">Medusavirus stheno T3</name>
    <dbReference type="NCBI Taxonomy" id="3069717"/>
    <lineage>
        <taxon>Viruses</taxon>
        <taxon>Varidnaviria</taxon>
        <taxon>Bamfordvirae</taxon>
        <taxon>Nucleocytoviricota</taxon>
        <taxon>Megaviricetes</taxon>
        <taxon>Mamonoviridae</taxon>
        <taxon>Medusavirus</taxon>
        <taxon>Medusavirus sthenus</taxon>
    </lineage>
</organism>